<organism evidence="5 6">
    <name type="scientific">Thermanaerosceptrum fracticalcis</name>
    <dbReference type="NCBI Taxonomy" id="1712410"/>
    <lineage>
        <taxon>Bacteria</taxon>
        <taxon>Bacillati</taxon>
        <taxon>Bacillota</taxon>
        <taxon>Clostridia</taxon>
        <taxon>Eubacteriales</taxon>
        <taxon>Peptococcaceae</taxon>
        <taxon>Thermanaerosceptrum</taxon>
    </lineage>
</organism>
<evidence type="ECO:0000259" key="4">
    <source>
        <dbReference type="PROSITE" id="PS51379"/>
    </source>
</evidence>
<keyword evidence="2" id="KW-0408">Iron</keyword>
<dbReference type="Proteomes" id="UP000515847">
    <property type="component" value="Chromosome"/>
</dbReference>
<evidence type="ECO:0000256" key="3">
    <source>
        <dbReference type="ARBA" id="ARBA00023014"/>
    </source>
</evidence>
<gene>
    <name evidence="5" type="ORF">BR63_13310</name>
</gene>
<dbReference type="EMBL" id="CP045798">
    <property type="protein sequence ID" value="QNB48429.1"/>
    <property type="molecule type" value="Genomic_DNA"/>
</dbReference>
<accession>A0A7G6E8M5</accession>
<evidence type="ECO:0000313" key="5">
    <source>
        <dbReference type="EMBL" id="QNB48429.1"/>
    </source>
</evidence>
<feature type="domain" description="4Fe-4S ferredoxin-type" evidence="4">
    <location>
        <begin position="1"/>
        <end position="28"/>
    </location>
</feature>
<dbReference type="GO" id="GO:0051536">
    <property type="term" value="F:iron-sulfur cluster binding"/>
    <property type="evidence" value="ECO:0007669"/>
    <property type="project" value="UniProtKB-KW"/>
</dbReference>
<evidence type="ECO:0000256" key="2">
    <source>
        <dbReference type="ARBA" id="ARBA00023004"/>
    </source>
</evidence>
<dbReference type="Pfam" id="PF12838">
    <property type="entry name" value="Fer4_7"/>
    <property type="match status" value="1"/>
</dbReference>
<dbReference type="Gene3D" id="3.30.70.20">
    <property type="match status" value="1"/>
</dbReference>
<dbReference type="InterPro" id="IPR017896">
    <property type="entry name" value="4Fe4S_Fe-S-bd"/>
</dbReference>
<evidence type="ECO:0000313" key="6">
    <source>
        <dbReference type="Proteomes" id="UP000515847"/>
    </source>
</evidence>
<name>A0A7G6E8M5_THEFR</name>
<dbReference type="GO" id="GO:0046872">
    <property type="term" value="F:metal ion binding"/>
    <property type="evidence" value="ECO:0007669"/>
    <property type="project" value="UniProtKB-KW"/>
</dbReference>
<proteinExistence type="predicted"/>
<dbReference type="OrthoDB" id="9804603at2"/>
<feature type="domain" description="4Fe-4S ferredoxin-type" evidence="4">
    <location>
        <begin position="35"/>
        <end position="64"/>
    </location>
</feature>
<keyword evidence="1" id="KW-0479">Metal-binding</keyword>
<dbReference type="PANTHER" id="PTHR43122:SF1">
    <property type="entry name" value="IRON-SULFUR-BINDING PROTEIN"/>
    <property type="match status" value="1"/>
</dbReference>
<dbReference type="PANTHER" id="PTHR43122">
    <property type="entry name" value="FERREDOXIN SUBUNIT OF PYRUVATE:FLAVODOXIN OXIDOREDUCTASE-RELATED"/>
    <property type="match status" value="1"/>
</dbReference>
<keyword evidence="6" id="KW-1185">Reference proteome</keyword>
<dbReference type="PROSITE" id="PS00198">
    <property type="entry name" value="4FE4S_FER_1"/>
    <property type="match status" value="2"/>
</dbReference>
<protein>
    <submittedName>
        <fullName evidence="5">4Fe-4S dicluster domain-containing protein</fullName>
    </submittedName>
</protein>
<dbReference type="InterPro" id="IPR017900">
    <property type="entry name" value="4Fe4S_Fe_S_CS"/>
</dbReference>
<dbReference type="PROSITE" id="PS51379">
    <property type="entry name" value="4FE4S_FER_2"/>
    <property type="match status" value="2"/>
</dbReference>
<keyword evidence="3" id="KW-0411">Iron-sulfur</keyword>
<reference evidence="5 6" key="1">
    <citation type="journal article" date="2019" name="Front. Microbiol.">
        <title>Thermoanaerosceptrum fracticalcis gen. nov. sp. nov., a Novel Fumarate-Fermenting Microorganism From a Deep Fractured Carbonate Aquifer of the US Great Basin.</title>
        <authorList>
            <person name="Hamilton-Brehm S.D."/>
            <person name="Stewart L.E."/>
            <person name="Zavarin M."/>
            <person name="Caldwell M."/>
            <person name="Lawson P.A."/>
            <person name="Onstott T.C."/>
            <person name="Grzymski J."/>
            <person name="Neveux I."/>
            <person name="Lollar B.S."/>
            <person name="Russell C.E."/>
            <person name="Moser D.P."/>
        </authorList>
    </citation>
    <scope>NUCLEOTIDE SEQUENCE [LARGE SCALE GENOMIC DNA]</scope>
    <source>
        <strain evidence="5 6">DRI-13</strain>
    </source>
</reference>
<dbReference type="KEGG" id="tfr:BR63_13310"/>
<sequence>MKIYENLCKGCRLCIDVCPKKVLQISTKRGKQGYLIPEVTNNDSCTMCRQCEYTCPDMAIEVMG</sequence>
<dbReference type="AlphaFoldDB" id="A0A7G6E8M5"/>
<dbReference type="SUPFAM" id="SSF54862">
    <property type="entry name" value="4Fe-4S ferredoxins"/>
    <property type="match status" value="1"/>
</dbReference>
<evidence type="ECO:0000256" key="1">
    <source>
        <dbReference type="ARBA" id="ARBA00022723"/>
    </source>
</evidence>